<dbReference type="InterPro" id="IPR000719">
    <property type="entry name" value="Prot_kinase_dom"/>
</dbReference>
<dbReference type="Pfam" id="PF07714">
    <property type="entry name" value="PK_Tyr_Ser-Thr"/>
    <property type="match status" value="1"/>
</dbReference>
<dbReference type="InterPro" id="IPR001245">
    <property type="entry name" value="Ser-Thr/Tyr_kinase_cat_dom"/>
</dbReference>
<dbReference type="InterPro" id="IPR051681">
    <property type="entry name" value="Ser/Thr_Kinases-Pseudokinases"/>
</dbReference>
<proteinExistence type="predicted"/>
<evidence type="ECO:0000313" key="3">
    <source>
        <dbReference type="Proteomes" id="UP000684084"/>
    </source>
</evidence>
<dbReference type="Pfam" id="PF00069">
    <property type="entry name" value="Pkinase"/>
    <property type="match status" value="1"/>
</dbReference>
<dbReference type="EMBL" id="CAGKOT010000005">
    <property type="protein sequence ID" value="CAB5342192.1"/>
    <property type="molecule type" value="Genomic_DNA"/>
</dbReference>
<evidence type="ECO:0000313" key="2">
    <source>
        <dbReference type="EMBL" id="CAB5342192.1"/>
    </source>
</evidence>
<dbReference type="PROSITE" id="PS50011">
    <property type="entry name" value="PROTEIN_KINASE_DOM"/>
    <property type="match status" value="1"/>
</dbReference>
<dbReference type="PANTHER" id="PTHR44329">
    <property type="entry name" value="SERINE/THREONINE-PROTEIN KINASE TNNI3K-RELATED"/>
    <property type="match status" value="1"/>
</dbReference>
<comment type="caution">
    <text evidence="2">The sequence shown here is derived from an EMBL/GenBank/DDBJ whole genome shotgun (WGS) entry which is preliminary data.</text>
</comment>
<gene>
    <name evidence="2" type="ORF">CHRIB12_LOCUS3747</name>
</gene>
<name>A0A916E0Y0_9GLOM</name>
<organism evidence="2 3">
    <name type="scientific">Rhizophagus irregularis</name>
    <dbReference type="NCBI Taxonomy" id="588596"/>
    <lineage>
        <taxon>Eukaryota</taxon>
        <taxon>Fungi</taxon>
        <taxon>Fungi incertae sedis</taxon>
        <taxon>Mucoromycota</taxon>
        <taxon>Glomeromycotina</taxon>
        <taxon>Glomeromycetes</taxon>
        <taxon>Glomerales</taxon>
        <taxon>Glomeraceae</taxon>
        <taxon>Rhizophagus</taxon>
    </lineage>
</organism>
<dbReference type="Proteomes" id="UP000684084">
    <property type="component" value="Unassembled WGS sequence"/>
</dbReference>
<evidence type="ECO:0000259" key="1">
    <source>
        <dbReference type="PROSITE" id="PS50011"/>
    </source>
</evidence>
<reference evidence="2" key="1">
    <citation type="submission" date="2020-05" db="EMBL/GenBank/DDBJ databases">
        <authorList>
            <person name="Rincon C."/>
            <person name="Sanders R I."/>
            <person name="Robbins C."/>
            <person name="Chaturvedi A."/>
        </authorList>
    </citation>
    <scope>NUCLEOTIDE SEQUENCE</scope>
    <source>
        <strain evidence="2">CHB12</strain>
    </source>
</reference>
<accession>A0A916E0Y0</accession>
<sequence>MLNTLKSVFNRKKNKGVGINDPIGTDNVISDNSLENLIRKKEIKYYMYSDFNNIRESRENGENIVRADLKDEFFILKSFNNDDTTIHNVVRELKLHRKFGHENILQFHGITMMETETVPDIVQNKYVLVLEYINGGTLGSYLNRYINELNELNWNDKYRLALQLASAVSYLHDKGISHNNMHENNIYVHQKNIKLADFASTIIRGRREDATFGTPFGYSKLYEECWNSEPDERPDMQKVVSTLNELKSSNTLQEDYATADRIVRYLGISQDGKDYLLVTEYADGGDLRNYLKNNFKNLTWHDKKKLAYQIADGLNYLHNENVLHRDLHSKNIVIHETNAKIIDFEPKQRPIASVILDIFAKMGFGNAINIENISDEENSKSTIDLQGDLFIKT</sequence>
<dbReference type="GO" id="GO:0005524">
    <property type="term" value="F:ATP binding"/>
    <property type="evidence" value="ECO:0007669"/>
    <property type="project" value="InterPro"/>
</dbReference>
<dbReference type="AlphaFoldDB" id="A0A916E0Y0"/>
<feature type="domain" description="Protein kinase" evidence="1">
    <location>
        <begin position="127"/>
        <end position="393"/>
    </location>
</feature>
<dbReference type="OrthoDB" id="2355474at2759"/>
<dbReference type="GO" id="GO:0004674">
    <property type="term" value="F:protein serine/threonine kinase activity"/>
    <property type="evidence" value="ECO:0007669"/>
    <property type="project" value="TreeGrafter"/>
</dbReference>
<protein>
    <recommendedName>
        <fullName evidence="1">Protein kinase domain-containing protein</fullName>
    </recommendedName>
</protein>